<evidence type="ECO:0000259" key="7">
    <source>
        <dbReference type="Pfam" id="PF02544"/>
    </source>
</evidence>
<dbReference type="GO" id="GO:0006488">
    <property type="term" value="P:dolichol-linked oligosaccharide biosynthetic process"/>
    <property type="evidence" value="ECO:0007669"/>
    <property type="project" value="InterPro"/>
</dbReference>
<reference evidence="8" key="1">
    <citation type="journal article" date="2019" name="Sci. Rep.">
        <title>Draft genome of Tanacetum cinerariifolium, the natural source of mosquito coil.</title>
        <authorList>
            <person name="Yamashiro T."/>
            <person name="Shiraishi A."/>
            <person name="Satake H."/>
            <person name="Nakayama K."/>
        </authorList>
    </citation>
    <scope>NUCLEOTIDE SEQUENCE</scope>
</reference>
<proteinExistence type="predicted"/>
<feature type="domain" description="3-oxo-5-alpha-steroid 4-dehydrogenase C-terminal" evidence="7">
    <location>
        <begin position="209"/>
        <end position="307"/>
    </location>
</feature>
<dbReference type="InterPro" id="IPR001104">
    <property type="entry name" value="3-oxo-5_a-steroid_4-DH_C"/>
</dbReference>
<evidence type="ECO:0000256" key="2">
    <source>
        <dbReference type="ARBA" id="ARBA00004922"/>
    </source>
</evidence>
<feature type="transmembrane region" description="Helical" evidence="6">
    <location>
        <begin position="284"/>
        <end position="302"/>
    </location>
</feature>
<accession>A0A6L2LQZ0</accession>
<evidence type="ECO:0000256" key="3">
    <source>
        <dbReference type="ARBA" id="ARBA00022692"/>
    </source>
</evidence>
<dbReference type="EMBL" id="BKCJ010004964">
    <property type="protein sequence ID" value="GEU64098.1"/>
    <property type="molecule type" value="Genomic_DNA"/>
</dbReference>
<comment type="pathway">
    <text evidence="2">Protein modification; protein glycosylation.</text>
</comment>
<keyword evidence="5 6" id="KW-0472">Membrane</keyword>
<evidence type="ECO:0000256" key="5">
    <source>
        <dbReference type="ARBA" id="ARBA00023136"/>
    </source>
</evidence>
<dbReference type="GO" id="GO:0005783">
    <property type="term" value="C:endoplasmic reticulum"/>
    <property type="evidence" value="ECO:0007669"/>
    <property type="project" value="TreeGrafter"/>
</dbReference>
<evidence type="ECO:0000256" key="6">
    <source>
        <dbReference type="SAM" id="Phobius"/>
    </source>
</evidence>
<dbReference type="InterPro" id="IPR039698">
    <property type="entry name" value="Dfg10/SRD5A3"/>
</dbReference>
<protein>
    <submittedName>
        <fullName evidence="8">3-oxo-5-alpha-steroid 4-dehydrogenase family protein</fullName>
    </submittedName>
</protein>
<feature type="transmembrane region" description="Helical" evidence="6">
    <location>
        <begin position="112"/>
        <end position="130"/>
    </location>
</feature>
<name>A0A6L2LQZ0_TANCI</name>
<dbReference type="PANTHER" id="PTHR14624:SF0">
    <property type="entry name" value="POLYPRENOL REDUCTASE"/>
    <property type="match status" value="1"/>
</dbReference>
<dbReference type="GO" id="GO:0003865">
    <property type="term" value="F:3-oxo-5-alpha-steroid 4-dehydrogenase activity"/>
    <property type="evidence" value="ECO:0007669"/>
    <property type="project" value="TreeGrafter"/>
</dbReference>
<feature type="transmembrane region" description="Helical" evidence="6">
    <location>
        <begin position="201"/>
        <end position="227"/>
    </location>
</feature>
<comment type="caution">
    <text evidence="8">The sequence shown here is derived from an EMBL/GenBank/DDBJ whole genome shotgun (WGS) entry which is preliminary data.</text>
</comment>
<dbReference type="GO" id="GO:0016095">
    <property type="term" value="P:polyprenol catabolic process"/>
    <property type="evidence" value="ECO:0007669"/>
    <property type="project" value="TreeGrafter"/>
</dbReference>
<comment type="subcellular location">
    <subcellularLocation>
        <location evidence="1">Endomembrane system</location>
        <topology evidence="1">Multi-pass membrane protein</topology>
    </subcellularLocation>
</comment>
<feature type="transmembrane region" description="Helical" evidence="6">
    <location>
        <begin position="150"/>
        <end position="172"/>
    </location>
</feature>
<dbReference type="AlphaFoldDB" id="A0A6L2LQZ0"/>
<organism evidence="8">
    <name type="scientific">Tanacetum cinerariifolium</name>
    <name type="common">Dalmatian daisy</name>
    <name type="synonym">Chrysanthemum cinerariifolium</name>
    <dbReference type="NCBI Taxonomy" id="118510"/>
    <lineage>
        <taxon>Eukaryota</taxon>
        <taxon>Viridiplantae</taxon>
        <taxon>Streptophyta</taxon>
        <taxon>Embryophyta</taxon>
        <taxon>Tracheophyta</taxon>
        <taxon>Spermatophyta</taxon>
        <taxon>Magnoliopsida</taxon>
        <taxon>eudicotyledons</taxon>
        <taxon>Gunneridae</taxon>
        <taxon>Pentapetalae</taxon>
        <taxon>asterids</taxon>
        <taxon>campanulids</taxon>
        <taxon>Asterales</taxon>
        <taxon>Asteraceae</taxon>
        <taxon>Asteroideae</taxon>
        <taxon>Anthemideae</taxon>
        <taxon>Anthemidinae</taxon>
        <taxon>Tanacetum</taxon>
    </lineage>
</organism>
<gene>
    <name evidence="8" type="ORF">Tci_036076</name>
</gene>
<evidence type="ECO:0000256" key="4">
    <source>
        <dbReference type="ARBA" id="ARBA00022989"/>
    </source>
</evidence>
<dbReference type="PROSITE" id="PS50244">
    <property type="entry name" value="S5A_REDUCTASE"/>
    <property type="match status" value="1"/>
</dbReference>
<sequence>MEELGLVSILRAAWFLAILPFVIAWVRLPGFGWLQRAMSDFAKRGKMAANSKLMVPHRVFNHFYALGIFWTTTMLVAVWLYAITKLASHTEYDVFSTTTGQFHNSLLTREHVYNVWLSVFMLLLMEAQVIRRYYESLYVFKYSPSARLHISGYICGIVYYIAAPLSLCSFAPEVFKFVKNLANDIMVNGKNTLLSNHKFNIGILVTPFLVLRWYAWLGAAIFLWGWVHQRRCHAILGSLRKNPKKPTEYIIPYGDWFKYVSSPHYTAEIVMYGGLVVASGGADLSLWLLFAFVVANLGFASMTTHKWELWLSVSSNDISE</sequence>
<evidence type="ECO:0000313" key="8">
    <source>
        <dbReference type="EMBL" id="GEU64098.1"/>
    </source>
</evidence>
<keyword evidence="3 6" id="KW-0812">Transmembrane</keyword>
<feature type="transmembrane region" description="Helical" evidence="6">
    <location>
        <begin position="12"/>
        <end position="34"/>
    </location>
</feature>
<dbReference type="PANTHER" id="PTHR14624">
    <property type="entry name" value="DFG10 PROTEIN"/>
    <property type="match status" value="1"/>
</dbReference>
<feature type="transmembrane region" description="Helical" evidence="6">
    <location>
        <begin position="63"/>
        <end position="83"/>
    </location>
</feature>
<evidence type="ECO:0000256" key="1">
    <source>
        <dbReference type="ARBA" id="ARBA00004127"/>
    </source>
</evidence>
<dbReference type="Pfam" id="PF02544">
    <property type="entry name" value="Steroid_dh"/>
    <property type="match status" value="1"/>
</dbReference>
<dbReference type="UniPathway" id="UPA00378"/>
<keyword evidence="4 6" id="KW-1133">Transmembrane helix</keyword>